<keyword evidence="2" id="KW-1185">Reference proteome</keyword>
<evidence type="ECO:0000313" key="1">
    <source>
        <dbReference type="EMBL" id="GFR16590.1"/>
    </source>
</evidence>
<organism evidence="1 2">
    <name type="scientific">Trichonephila clavata</name>
    <name type="common">Joro spider</name>
    <name type="synonym">Nephila clavata</name>
    <dbReference type="NCBI Taxonomy" id="2740835"/>
    <lineage>
        <taxon>Eukaryota</taxon>
        <taxon>Metazoa</taxon>
        <taxon>Ecdysozoa</taxon>
        <taxon>Arthropoda</taxon>
        <taxon>Chelicerata</taxon>
        <taxon>Arachnida</taxon>
        <taxon>Araneae</taxon>
        <taxon>Araneomorphae</taxon>
        <taxon>Entelegynae</taxon>
        <taxon>Araneoidea</taxon>
        <taxon>Nephilidae</taxon>
        <taxon>Trichonephila</taxon>
    </lineage>
</organism>
<gene>
    <name evidence="1" type="ORF">TNCT_694401</name>
</gene>
<reference evidence="1" key="1">
    <citation type="submission" date="2020-07" db="EMBL/GenBank/DDBJ databases">
        <title>Multicomponent nature underlies the extraordinary mechanical properties of spider dragline silk.</title>
        <authorList>
            <person name="Kono N."/>
            <person name="Nakamura H."/>
            <person name="Mori M."/>
            <person name="Yoshida Y."/>
            <person name="Ohtoshi R."/>
            <person name="Malay A.D."/>
            <person name="Moran D.A.P."/>
            <person name="Tomita M."/>
            <person name="Numata K."/>
            <person name="Arakawa K."/>
        </authorList>
    </citation>
    <scope>NUCLEOTIDE SEQUENCE</scope>
</reference>
<proteinExistence type="predicted"/>
<comment type="caution">
    <text evidence="1">The sequence shown here is derived from an EMBL/GenBank/DDBJ whole genome shotgun (WGS) entry which is preliminary data.</text>
</comment>
<dbReference type="EMBL" id="BMAO01007536">
    <property type="protein sequence ID" value="GFR16590.1"/>
    <property type="molecule type" value="Genomic_DNA"/>
</dbReference>
<dbReference type="AlphaFoldDB" id="A0A8X6J231"/>
<name>A0A8X6J231_TRICU</name>
<sequence>MPFHSCHPPGNQANEVLSQHLLAIKGRAEAINGEYIYKRKGEEIDDILVKAGDPSRPVMEYASSIWVHASKITLEKLDNVQARAAKVIVVAVSSANNLKVKKSVALIVLRREDDIT</sequence>
<dbReference type="Proteomes" id="UP000887116">
    <property type="component" value="Unassembled WGS sequence"/>
</dbReference>
<protein>
    <submittedName>
        <fullName evidence="1">Uncharacterized protein</fullName>
    </submittedName>
</protein>
<accession>A0A8X6J231</accession>
<evidence type="ECO:0000313" key="2">
    <source>
        <dbReference type="Proteomes" id="UP000887116"/>
    </source>
</evidence>